<gene>
    <name evidence="9" type="ORF">U2F49_29760</name>
</gene>
<protein>
    <submittedName>
        <fullName evidence="9">MFS transporter</fullName>
    </submittedName>
</protein>
<keyword evidence="5 7" id="KW-1133">Transmembrane helix</keyword>
<keyword evidence="6 7" id="KW-0472">Membrane</keyword>
<dbReference type="SUPFAM" id="SSF103473">
    <property type="entry name" value="MFS general substrate transporter"/>
    <property type="match status" value="1"/>
</dbReference>
<evidence type="ECO:0000313" key="10">
    <source>
        <dbReference type="Proteomes" id="UP001292252"/>
    </source>
</evidence>
<keyword evidence="3" id="KW-1003">Cell membrane</keyword>
<feature type="transmembrane region" description="Helical" evidence="7">
    <location>
        <begin position="239"/>
        <end position="260"/>
    </location>
</feature>
<dbReference type="Proteomes" id="UP001292252">
    <property type="component" value="Unassembled WGS sequence"/>
</dbReference>
<evidence type="ECO:0000256" key="3">
    <source>
        <dbReference type="ARBA" id="ARBA00022475"/>
    </source>
</evidence>
<dbReference type="PANTHER" id="PTHR43124">
    <property type="entry name" value="PURINE EFFLUX PUMP PBUE"/>
    <property type="match status" value="1"/>
</dbReference>
<feature type="transmembrane region" description="Helical" evidence="7">
    <location>
        <begin position="71"/>
        <end position="90"/>
    </location>
</feature>
<dbReference type="InterPro" id="IPR011701">
    <property type="entry name" value="MFS"/>
</dbReference>
<feature type="transmembrane region" description="Helical" evidence="7">
    <location>
        <begin position="130"/>
        <end position="151"/>
    </location>
</feature>
<dbReference type="InterPro" id="IPR020846">
    <property type="entry name" value="MFS_dom"/>
</dbReference>
<feature type="transmembrane region" description="Helical" evidence="7">
    <location>
        <begin position="280"/>
        <end position="306"/>
    </location>
</feature>
<dbReference type="Pfam" id="PF07690">
    <property type="entry name" value="MFS_1"/>
    <property type="match status" value="1"/>
</dbReference>
<comment type="caution">
    <text evidence="9">The sequence shown here is derived from an EMBL/GenBank/DDBJ whole genome shotgun (WGS) entry which is preliminary data.</text>
</comment>
<evidence type="ECO:0000256" key="6">
    <source>
        <dbReference type="ARBA" id="ARBA00023136"/>
    </source>
</evidence>
<feature type="transmembrane region" description="Helical" evidence="7">
    <location>
        <begin position="40"/>
        <end position="64"/>
    </location>
</feature>
<dbReference type="CDD" id="cd17324">
    <property type="entry name" value="MFS_NepI_like"/>
    <property type="match status" value="1"/>
</dbReference>
<organism evidence="9 10">
    <name type="scientific">Bacillus thuringiensis</name>
    <dbReference type="NCBI Taxonomy" id="1428"/>
    <lineage>
        <taxon>Bacteria</taxon>
        <taxon>Bacillati</taxon>
        <taxon>Bacillota</taxon>
        <taxon>Bacilli</taxon>
        <taxon>Bacillales</taxon>
        <taxon>Bacillaceae</taxon>
        <taxon>Bacillus</taxon>
        <taxon>Bacillus cereus group</taxon>
    </lineage>
</organism>
<evidence type="ECO:0000259" key="8">
    <source>
        <dbReference type="PROSITE" id="PS50850"/>
    </source>
</evidence>
<dbReference type="GO" id="GO:0022857">
    <property type="term" value="F:transmembrane transporter activity"/>
    <property type="evidence" value="ECO:0007669"/>
    <property type="project" value="InterPro"/>
</dbReference>
<dbReference type="PANTHER" id="PTHR43124:SF10">
    <property type="entry name" value="PURINE EFFLUX PUMP PBUE"/>
    <property type="match status" value="1"/>
</dbReference>
<comment type="subcellular location">
    <subcellularLocation>
        <location evidence="1">Cell membrane</location>
        <topology evidence="1">Multi-pass membrane protein</topology>
    </subcellularLocation>
</comment>
<evidence type="ECO:0000256" key="4">
    <source>
        <dbReference type="ARBA" id="ARBA00022692"/>
    </source>
</evidence>
<dbReference type="GO" id="GO:0005886">
    <property type="term" value="C:plasma membrane"/>
    <property type="evidence" value="ECO:0007669"/>
    <property type="project" value="UniProtKB-SubCell"/>
</dbReference>
<evidence type="ECO:0000256" key="5">
    <source>
        <dbReference type="ARBA" id="ARBA00022989"/>
    </source>
</evidence>
<proteinExistence type="predicted"/>
<dbReference type="EMBL" id="JAXOTW010000030">
    <property type="protein sequence ID" value="MDZ5480332.1"/>
    <property type="molecule type" value="Genomic_DNA"/>
</dbReference>
<dbReference type="RefSeq" id="WP_322471468.1">
    <property type="nucleotide sequence ID" value="NZ_JAXOTW010000030.1"/>
</dbReference>
<evidence type="ECO:0000256" key="7">
    <source>
        <dbReference type="SAM" id="Phobius"/>
    </source>
</evidence>
<evidence type="ECO:0000256" key="1">
    <source>
        <dbReference type="ARBA" id="ARBA00004651"/>
    </source>
</evidence>
<feature type="transmembrane region" description="Helical" evidence="7">
    <location>
        <begin position="157"/>
        <end position="175"/>
    </location>
</feature>
<feature type="transmembrane region" description="Helical" evidence="7">
    <location>
        <begin position="96"/>
        <end position="118"/>
    </location>
</feature>
<dbReference type="PROSITE" id="PS50850">
    <property type="entry name" value="MFS"/>
    <property type="match status" value="1"/>
</dbReference>
<dbReference type="InterPro" id="IPR036259">
    <property type="entry name" value="MFS_trans_sf"/>
</dbReference>
<feature type="domain" description="Major facilitator superfamily (MFS) profile" evidence="8">
    <location>
        <begin position="5"/>
        <end position="380"/>
    </location>
</feature>
<dbReference type="Gene3D" id="1.20.1250.20">
    <property type="entry name" value="MFS general substrate transporter like domains"/>
    <property type="match status" value="2"/>
</dbReference>
<reference evidence="9" key="1">
    <citation type="submission" date="2023-12" db="EMBL/GenBank/DDBJ databases">
        <title>Genome sequence of Bacillus thuringiensis strain SS10.</title>
        <authorList>
            <person name="Rouis S."/>
        </authorList>
    </citation>
    <scope>NUCLEOTIDE SEQUENCE</scope>
    <source>
        <strain evidence="9">SS10</strain>
    </source>
</reference>
<dbReference type="InterPro" id="IPR050189">
    <property type="entry name" value="MFS_Efflux_Transporters"/>
</dbReference>
<name>A0AAW9JVL4_BACTU</name>
<dbReference type="AlphaFoldDB" id="A0AAW9JVL4"/>
<accession>A0AAW9JVL4</accession>
<evidence type="ECO:0000256" key="2">
    <source>
        <dbReference type="ARBA" id="ARBA00022448"/>
    </source>
</evidence>
<keyword evidence="2" id="KW-0813">Transport</keyword>
<feature type="transmembrane region" description="Helical" evidence="7">
    <location>
        <begin position="357"/>
        <end position="376"/>
    </location>
</feature>
<feature type="transmembrane region" description="Helical" evidence="7">
    <location>
        <begin position="202"/>
        <end position="227"/>
    </location>
</feature>
<sequence length="385" mass="41752">MNRFIIYILALGAFAMGTTEFVVSGILEVIAEDLGVSISLAGQLVTVYAFSFAIGALFLVMVTAKFERKKVLFYSMLFFIVGGFIAFFSFNFITLMVSRIVLALSGGVYFVVATNYAAQLAPAEKRGSAIATVITGFTISLVLGVPLGTFISSFMDWRYIFLFISITMLITGSLLNKTLPILAGNTALSFNAQLRLLKDKRLIYGLFTTVLGILGYTMVFAYIAPLLSTIVNFSIEQTSMTLFIIGIFAFIGSRFGGFAVDRWGPNRTISISTLIHASCLLLLIITSASTLSMLLVIVIWGTAAWTTTPAQQYYLISLKPQASETVLSFNTAIMNLGMSLGAGLGGIIVGYTSIYHISWIAGVIVLLSFVTASISFSSNTEKKMY</sequence>
<keyword evidence="4 7" id="KW-0812">Transmembrane</keyword>
<feature type="transmembrane region" description="Helical" evidence="7">
    <location>
        <begin position="326"/>
        <end position="350"/>
    </location>
</feature>
<evidence type="ECO:0000313" key="9">
    <source>
        <dbReference type="EMBL" id="MDZ5480332.1"/>
    </source>
</evidence>